<accession>A0A4Q7J322</accession>
<evidence type="ECO:0000256" key="3">
    <source>
        <dbReference type="ARBA" id="ARBA00022679"/>
    </source>
</evidence>
<dbReference type="Pfam" id="PF21036">
    <property type="entry name" value="EryCIII-like_N"/>
    <property type="match status" value="1"/>
</dbReference>
<dbReference type="InterPro" id="IPR030953">
    <property type="entry name" value="Glycosyl_450act"/>
</dbReference>
<protein>
    <submittedName>
        <fullName evidence="7">Activator-dependent family glycosyltransferase</fullName>
    </submittedName>
</protein>
<reference evidence="7 8" key="1">
    <citation type="submission" date="2019-02" db="EMBL/GenBank/DDBJ databases">
        <title>Draft genome sequence of Amycolatopsis sp. 8-3EHSu isolated from roots of Suaeda maritima.</title>
        <authorList>
            <person name="Duangmal K."/>
            <person name="Chantavorakit T."/>
        </authorList>
    </citation>
    <scope>NUCLEOTIDE SEQUENCE [LARGE SCALE GENOMIC DNA]</scope>
    <source>
        <strain evidence="7 8">8-3EHSu</strain>
    </source>
</reference>
<feature type="domain" description="Erythromycin biosynthesis protein CIII-like N-terminal" evidence="6">
    <location>
        <begin position="22"/>
        <end position="252"/>
    </location>
</feature>
<dbReference type="InterPro" id="IPR010610">
    <property type="entry name" value="EryCIII-like_C"/>
</dbReference>
<dbReference type="CDD" id="cd03784">
    <property type="entry name" value="GT1_Gtf-like"/>
    <property type="match status" value="1"/>
</dbReference>
<evidence type="ECO:0000313" key="7">
    <source>
        <dbReference type="EMBL" id="RZQ61012.1"/>
    </source>
</evidence>
<feature type="domain" description="Erythromycin biosynthesis protein CIII-like C-terminal" evidence="5">
    <location>
        <begin position="269"/>
        <end position="411"/>
    </location>
</feature>
<dbReference type="GO" id="GO:0016758">
    <property type="term" value="F:hexosyltransferase activity"/>
    <property type="evidence" value="ECO:0007669"/>
    <property type="project" value="UniProtKB-ARBA"/>
</dbReference>
<dbReference type="FunFam" id="3.40.50.2000:FF:000072">
    <property type="entry name" value="Glycosyl transferase"/>
    <property type="match status" value="1"/>
</dbReference>
<keyword evidence="4" id="KW-0045">Antibiotic biosynthesis</keyword>
<evidence type="ECO:0000256" key="2">
    <source>
        <dbReference type="ARBA" id="ARBA00022676"/>
    </source>
</evidence>
<dbReference type="InterPro" id="IPR048284">
    <property type="entry name" value="EryCIII-like_N"/>
</dbReference>
<dbReference type="GO" id="GO:0017000">
    <property type="term" value="P:antibiotic biosynthetic process"/>
    <property type="evidence" value="ECO:0007669"/>
    <property type="project" value="UniProtKB-KW"/>
</dbReference>
<gene>
    <name evidence="7" type="ORF">EWH70_26480</name>
</gene>
<dbReference type="PANTHER" id="PTHR48050">
    <property type="entry name" value="STEROL 3-BETA-GLUCOSYLTRANSFERASE"/>
    <property type="match status" value="1"/>
</dbReference>
<dbReference type="GO" id="GO:0008194">
    <property type="term" value="F:UDP-glycosyltransferase activity"/>
    <property type="evidence" value="ECO:0007669"/>
    <property type="project" value="InterPro"/>
</dbReference>
<dbReference type="Pfam" id="PF06722">
    <property type="entry name" value="EryCIII-like_C"/>
    <property type="match status" value="1"/>
</dbReference>
<dbReference type="RefSeq" id="WP_130478225.1">
    <property type="nucleotide sequence ID" value="NZ_SFCC01000014.1"/>
</dbReference>
<evidence type="ECO:0000256" key="1">
    <source>
        <dbReference type="ARBA" id="ARBA00006962"/>
    </source>
</evidence>
<dbReference type="Proteomes" id="UP000292003">
    <property type="component" value="Unassembled WGS sequence"/>
</dbReference>
<dbReference type="NCBIfam" id="TIGR04516">
    <property type="entry name" value="glycosyl_450act"/>
    <property type="match status" value="1"/>
</dbReference>
<keyword evidence="3 7" id="KW-0808">Transferase</keyword>
<dbReference type="AlphaFoldDB" id="A0A4Q7J322"/>
<dbReference type="PANTHER" id="PTHR48050:SF13">
    <property type="entry name" value="STEROL 3-BETA-GLUCOSYLTRANSFERASE UGT80A2"/>
    <property type="match status" value="1"/>
</dbReference>
<keyword evidence="2" id="KW-0328">Glycosyltransferase</keyword>
<evidence type="ECO:0000256" key="4">
    <source>
        <dbReference type="ARBA" id="ARBA00023194"/>
    </source>
</evidence>
<sequence>MRVLFTSFALDAHFLGSVPLAWALRAAGHDVRVASQPALTVTITQAGLSAVPVGDNTSLGGALTAKTGASGASWHSVDFDPGRPEVHTWEFASALHAVLPAELFAGLNDDTMIDDLVRFARYWRPDLVIWEPFTFAGGIAAKAAGAAHARLLWGADLFGDQRTAFLSHLADRPEAEDPMAAWLSPVLDRYGLVFDETSVRGQWTIDQMPASIRLPLGEHTVPMRYVPYNGAAVVPGWLREPPGRPRVCVTVGLTARDGADYLVGSLAGLFDALGDLDVEVIATLNAEQRAQAEPLPPNVRAVDFVPLQALLPTCSAIANHGGAGTWSTAVACGVPQLISPSTWDNFYRARRTAELGAGIVTPRDELTPDALRDGLRRLLDDERFADGADRLRAEMTNEPDPAGVVPALEKLTATHQDLPL</sequence>
<dbReference type="Gene3D" id="3.40.50.2000">
    <property type="entry name" value="Glycogen Phosphorylase B"/>
    <property type="match status" value="2"/>
</dbReference>
<name>A0A4Q7J322_9PSEU</name>
<comment type="caution">
    <text evidence="7">The sequence shown here is derived from an EMBL/GenBank/DDBJ whole genome shotgun (WGS) entry which is preliminary data.</text>
</comment>
<dbReference type="InterPro" id="IPR050426">
    <property type="entry name" value="Glycosyltransferase_28"/>
</dbReference>
<comment type="similarity">
    <text evidence="1">Belongs to the glycosyltransferase 28 family.</text>
</comment>
<dbReference type="InterPro" id="IPR002213">
    <property type="entry name" value="UDP_glucos_trans"/>
</dbReference>
<keyword evidence="8" id="KW-1185">Reference proteome</keyword>
<dbReference type="EMBL" id="SFCC01000014">
    <property type="protein sequence ID" value="RZQ61012.1"/>
    <property type="molecule type" value="Genomic_DNA"/>
</dbReference>
<evidence type="ECO:0000259" key="5">
    <source>
        <dbReference type="Pfam" id="PF06722"/>
    </source>
</evidence>
<proteinExistence type="inferred from homology"/>
<organism evidence="7 8">
    <name type="scientific">Amycolatopsis suaedae</name>
    <dbReference type="NCBI Taxonomy" id="2510978"/>
    <lineage>
        <taxon>Bacteria</taxon>
        <taxon>Bacillati</taxon>
        <taxon>Actinomycetota</taxon>
        <taxon>Actinomycetes</taxon>
        <taxon>Pseudonocardiales</taxon>
        <taxon>Pseudonocardiaceae</taxon>
        <taxon>Amycolatopsis</taxon>
    </lineage>
</organism>
<evidence type="ECO:0000259" key="6">
    <source>
        <dbReference type="Pfam" id="PF21036"/>
    </source>
</evidence>
<dbReference type="SUPFAM" id="SSF53756">
    <property type="entry name" value="UDP-Glycosyltransferase/glycogen phosphorylase"/>
    <property type="match status" value="1"/>
</dbReference>
<evidence type="ECO:0000313" key="8">
    <source>
        <dbReference type="Proteomes" id="UP000292003"/>
    </source>
</evidence>
<dbReference type="OrthoDB" id="5488434at2"/>